<gene>
    <name evidence="1" type="ORF">H8S75_25965</name>
</gene>
<evidence type="ECO:0000313" key="1">
    <source>
        <dbReference type="EMBL" id="MBC5711386.1"/>
    </source>
</evidence>
<evidence type="ECO:0008006" key="3">
    <source>
        <dbReference type="Google" id="ProtNLM"/>
    </source>
</evidence>
<protein>
    <recommendedName>
        <fullName evidence="3">DUF3880 domain-containing protein</fullName>
    </recommendedName>
</protein>
<comment type="caution">
    <text evidence="1">The sequence shown here is derived from an EMBL/GenBank/DDBJ whole genome shotgun (WGS) entry which is preliminary data.</text>
</comment>
<dbReference type="RefSeq" id="WP_187024006.1">
    <property type="nucleotide sequence ID" value="NZ_JACOPB010000018.1"/>
</dbReference>
<reference evidence="1 2" key="1">
    <citation type="submission" date="2020-08" db="EMBL/GenBank/DDBJ databases">
        <title>Genome public.</title>
        <authorList>
            <person name="Liu C."/>
            <person name="Sun Q."/>
        </authorList>
    </citation>
    <scope>NUCLEOTIDE SEQUENCE [LARGE SCALE GENOMIC DNA]</scope>
    <source>
        <strain evidence="1 2">NSJ-66</strain>
    </source>
</reference>
<keyword evidence="2" id="KW-1185">Reference proteome</keyword>
<name>A0ABR7HDX1_9FIRM</name>
<accession>A0ABR7HDX1</accession>
<dbReference type="EMBL" id="JACOPB010000018">
    <property type="protein sequence ID" value="MBC5711386.1"/>
    <property type="molecule type" value="Genomic_DNA"/>
</dbReference>
<evidence type="ECO:0000313" key="2">
    <source>
        <dbReference type="Proteomes" id="UP000634672"/>
    </source>
</evidence>
<sequence>MREKLLFLMGSYENPRKNAVAATLAWLTEKAEIHFEVYYDAYRSGRHYCGEPFRFKEGEVPVADYFGSTVLGGFHHEQFYFLNAYFDTEYVMLDGPVLHESAVHAFARPIISYADDYAGLYSRIFAHLNLEFPDTATMLNGKTTKKLLFGCDSLCYPEIFYSRTLGIDASVKEEELTSLQQMGIKKIRCVFTEKEKVDELKRLGFETEVIDEYSESDDYRSVSCRISSRWKDKAKQVALTDPVLASYWLAWLCRHRCCSMFDFDMPSVLPSLMDFAEEKDQHVVFGRQNSDQNILAMSKRNLALQIIDPNRPQFPIMDIVRCPWIHNKNTYDHLIPDDDTLIKWAKEKRVLGSILLHSGDVRHADIIPRILDFAALYKLKMGAGITAHWYQFLPELWELSQVPLESGGLFPYVEPLLYTGALGIAAEGQGYMDLSVLRQNIMESRSMIAEVAGEKAVPKGYYTFLDIQLRDYTKGNPALYEMLADLGFDYLVTSMNPGESAVQYRKGDFVSINMSPPYFGFYSNFVRANDLNEIDLCEDRLVEFDKPGWVLAALDSPVWGFENAPWECGPELRRIAEYMTGGGNSGRLINVTPGTIARYARILNDMSLA</sequence>
<dbReference type="Proteomes" id="UP000634672">
    <property type="component" value="Unassembled WGS sequence"/>
</dbReference>
<proteinExistence type="predicted"/>
<organism evidence="1 2">
    <name type="scientific">Hungatella hominis</name>
    <dbReference type="NCBI Taxonomy" id="2763050"/>
    <lineage>
        <taxon>Bacteria</taxon>
        <taxon>Bacillati</taxon>
        <taxon>Bacillota</taxon>
        <taxon>Clostridia</taxon>
        <taxon>Lachnospirales</taxon>
        <taxon>Lachnospiraceae</taxon>
        <taxon>Hungatella</taxon>
    </lineage>
</organism>